<dbReference type="EMBL" id="LCOY01000030">
    <property type="protein sequence ID" value="KKU87339.1"/>
    <property type="molecule type" value="Genomic_DNA"/>
</dbReference>
<comment type="caution">
    <text evidence="1">The sequence shown here is derived from an EMBL/GenBank/DDBJ whole genome shotgun (WGS) entry which is preliminary data.</text>
</comment>
<organism evidence="1 2">
    <name type="scientific">Candidatus Gottesmanbacteria bacterium GW2011_GWA2_47_9</name>
    <dbReference type="NCBI Taxonomy" id="1618445"/>
    <lineage>
        <taxon>Bacteria</taxon>
        <taxon>Candidatus Gottesmaniibacteriota</taxon>
    </lineage>
</organism>
<sequence>MYFRAPLAILSCIMARLERSQATDPTTATIHDRVRDLTNQGWYVPSETILDGVPVFRPASMSGHPEVYHVEHRFIQAFQDHHATSHPVSLVMQNTTITASDGRNIPLHIPANRFVLEWAAGTAAITKYFARRYPEQIFVAMDVLPAHPTHTEYTYPFSELPENIRLAKHRIGYPEEPLPPALLGNVGMVFCHNFIDLLHLQLTGQQYHLPSESADIPQFFQDMERTLAPGALIFFGHGYKKPHETTDALHDTTRRQDTLWFAELLACSGHFDVVSLTYGDNPHLEESQLLYPTDAYPQPIFAIYTG</sequence>
<dbReference type="Proteomes" id="UP000034739">
    <property type="component" value="Unassembled WGS sequence"/>
</dbReference>
<reference evidence="1 2" key="1">
    <citation type="journal article" date="2015" name="Nature">
        <title>rRNA introns, odd ribosomes, and small enigmatic genomes across a large radiation of phyla.</title>
        <authorList>
            <person name="Brown C.T."/>
            <person name="Hug L.A."/>
            <person name="Thomas B.C."/>
            <person name="Sharon I."/>
            <person name="Castelle C.J."/>
            <person name="Singh A."/>
            <person name="Wilkins M.J."/>
            <person name="Williams K.H."/>
            <person name="Banfield J.F."/>
        </authorList>
    </citation>
    <scope>NUCLEOTIDE SEQUENCE [LARGE SCALE GENOMIC DNA]</scope>
</reference>
<name>A0A0G1TZV7_9BACT</name>
<proteinExistence type="predicted"/>
<dbReference type="SUPFAM" id="SSF53335">
    <property type="entry name" value="S-adenosyl-L-methionine-dependent methyltransferases"/>
    <property type="match status" value="1"/>
</dbReference>
<evidence type="ECO:0008006" key="3">
    <source>
        <dbReference type="Google" id="ProtNLM"/>
    </source>
</evidence>
<dbReference type="AlphaFoldDB" id="A0A0G1TZV7"/>
<evidence type="ECO:0000313" key="2">
    <source>
        <dbReference type="Proteomes" id="UP000034739"/>
    </source>
</evidence>
<accession>A0A0G1TZV7</accession>
<evidence type="ECO:0000313" key="1">
    <source>
        <dbReference type="EMBL" id="KKU87339.1"/>
    </source>
</evidence>
<dbReference type="InterPro" id="IPR029063">
    <property type="entry name" value="SAM-dependent_MTases_sf"/>
</dbReference>
<gene>
    <name evidence="1" type="ORF">UY16_C0030G0009</name>
</gene>
<dbReference type="Gene3D" id="3.40.50.150">
    <property type="entry name" value="Vaccinia Virus protein VP39"/>
    <property type="match status" value="1"/>
</dbReference>
<protein>
    <recommendedName>
        <fullName evidence="3">Methyltransferase</fullName>
    </recommendedName>
</protein>